<feature type="region of interest" description="Disordered" evidence="1">
    <location>
        <begin position="1"/>
        <end position="22"/>
    </location>
</feature>
<evidence type="ECO:0000313" key="3">
    <source>
        <dbReference type="Proteomes" id="UP000053958"/>
    </source>
</evidence>
<keyword evidence="3" id="KW-1185">Reference proteome</keyword>
<feature type="compositionally biased region" description="Basic and acidic residues" evidence="1">
    <location>
        <begin position="1"/>
        <end position="12"/>
    </location>
</feature>
<feature type="region of interest" description="Disordered" evidence="1">
    <location>
        <begin position="252"/>
        <end position="273"/>
    </location>
</feature>
<sequence length="273" mass="30268">MVTDADVTKQCHQEGGNMENGGIMEDLIPARLKLVTQSPRWRDSICKYSGVYDPAALIDHHTGRHSTGHLGAKLGGLLPIRGPLLADVRLKAPVEIVCAHAGIYDGHDDENESDHSEEGQRPAGREIFVEFRRLVHPYELEEEVGHGTEIEKLKDGSTYNDDDHAECILTSSEDSREDQNDDGHGNSSKSQGKLDVRLPCHDDHELNRKSKEEEEIEFQKGDVDLANSSYNFQAAKIMRTEPKARMQGIAIKNDQQANVADADPDDLDGVLQP</sequence>
<feature type="compositionally biased region" description="Basic and acidic residues" evidence="1">
    <location>
        <begin position="192"/>
        <end position="220"/>
    </location>
</feature>
<protein>
    <submittedName>
        <fullName evidence="2">Uncharacterized protein</fullName>
    </submittedName>
</protein>
<reference evidence="2 3" key="1">
    <citation type="submission" date="2015-04" db="EMBL/GenBank/DDBJ databases">
        <authorList>
            <person name="Heijne W.H."/>
            <person name="Fedorova N.D."/>
            <person name="Nierman W.C."/>
            <person name="Vollebregt A.W."/>
            <person name="Zhao Z."/>
            <person name="Wu L."/>
            <person name="Kumar M."/>
            <person name="Stam H."/>
            <person name="van den Berg M.A."/>
            <person name="Pel H.J."/>
        </authorList>
    </citation>
    <scope>NUCLEOTIDE SEQUENCE [LARGE SCALE GENOMIC DNA]</scope>
    <source>
        <strain evidence="2 3">CBS 393.64</strain>
    </source>
</reference>
<gene>
    <name evidence="2" type="ORF">T310_0895</name>
</gene>
<name>A0A0F4Z3V3_RASE3</name>
<evidence type="ECO:0000313" key="2">
    <source>
        <dbReference type="EMBL" id="KKA25030.1"/>
    </source>
</evidence>
<feature type="compositionally biased region" description="Basic and acidic residues" evidence="1">
    <location>
        <begin position="173"/>
        <end position="184"/>
    </location>
</feature>
<evidence type="ECO:0000256" key="1">
    <source>
        <dbReference type="SAM" id="MobiDB-lite"/>
    </source>
</evidence>
<accession>A0A0F4Z3V3</accession>
<comment type="caution">
    <text evidence="2">The sequence shown here is derived from an EMBL/GenBank/DDBJ whole genome shotgun (WGS) entry which is preliminary data.</text>
</comment>
<dbReference type="Proteomes" id="UP000053958">
    <property type="component" value="Unassembled WGS sequence"/>
</dbReference>
<organism evidence="2 3">
    <name type="scientific">Rasamsonia emersonii (strain ATCC 16479 / CBS 393.64 / IMI 116815)</name>
    <dbReference type="NCBI Taxonomy" id="1408163"/>
    <lineage>
        <taxon>Eukaryota</taxon>
        <taxon>Fungi</taxon>
        <taxon>Dikarya</taxon>
        <taxon>Ascomycota</taxon>
        <taxon>Pezizomycotina</taxon>
        <taxon>Eurotiomycetes</taxon>
        <taxon>Eurotiomycetidae</taxon>
        <taxon>Eurotiales</taxon>
        <taxon>Trichocomaceae</taxon>
        <taxon>Rasamsonia</taxon>
    </lineage>
</organism>
<feature type="region of interest" description="Disordered" evidence="1">
    <location>
        <begin position="171"/>
        <end position="220"/>
    </location>
</feature>
<feature type="compositionally biased region" description="Acidic residues" evidence="1">
    <location>
        <begin position="262"/>
        <end position="273"/>
    </location>
</feature>
<dbReference type="GeneID" id="25312949"/>
<dbReference type="EMBL" id="LASV01000038">
    <property type="protein sequence ID" value="KKA25030.1"/>
    <property type="molecule type" value="Genomic_DNA"/>
</dbReference>
<proteinExistence type="predicted"/>
<dbReference type="AlphaFoldDB" id="A0A0F4Z3V3"/>
<dbReference type="RefSeq" id="XP_013331642.1">
    <property type="nucleotide sequence ID" value="XM_013476188.1"/>
</dbReference>